<dbReference type="EMBL" id="CP004387">
    <property type="protein sequence ID" value="AJD49160.1"/>
    <property type="molecule type" value="Genomic_DNA"/>
</dbReference>
<protein>
    <submittedName>
        <fullName evidence="2">Putative lipoprotein NlpE involved in copper resistance</fullName>
    </submittedName>
</protein>
<dbReference type="KEGG" id="apac:S7S_13740"/>
<dbReference type="PROSITE" id="PS51257">
    <property type="entry name" value="PROKAR_LIPOPROTEIN"/>
    <property type="match status" value="1"/>
</dbReference>
<dbReference type="Proteomes" id="UP000006764">
    <property type="component" value="Chromosome"/>
</dbReference>
<reference evidence="2 3" key="1">
    <citation type="journal article" date="2012" name="J. Bacteriol.">
        <title>Genome sequence of an alkane-degrading bacterium, Alcanivorax pacificus type strain W11-5, isolated from deep sea sediment.</title>
        <authorList>
            <person name="Lai Q."/>
            <person name="Shao Z."/>
        </authorList>
    </citation>
    <scope>NUCLEOTIDE SEQUENCE [LARGE SCALE GENOMIC DNA]</scope>
    <source>
        <strain evidence="2 3">W11-5</strain>
    </source>
</reference>
<dbReference type="STRING" id="391936.S7S_13740"/>
<feature type="signal peptide" evidence="1">
    <location>
        <begin position="1"/>
        <end position="20"/>
    </location>
</feature>
<dbReference type="AlphaFoldDB" id="A0A0B4XQT7"/>
<dbReference type="OrthoDB" id="5348860at2"/>
<keyword evidence="2" id="KW-0449">Lipoprotein</keyword>
<gene>
    <name evidence="2" type="ORF">S7S_13740</name>
</gene>
<accession>A0A0B4XQT7</accession>
<evidence type="ECO:0000313" key="3">
    <source>
        <dbReference type="Proteomes" id="UP000006764"/>
    </source>
</evidence>
<keyword evidence="1" id="KW-0732">Signal</keyword>
<evidence type="ECO:0000313" key="2">
    <source>
        <dbReference type="EMBL" id="AJD49160.1"/>
    </source>
</evidence>
<sequence>MSITLRTSLLLGSLLLTACAARPPAPAPEPPAPDQLAFTGVLHCPDCDGLRVLLLLDRDTYQYRTREERLGDTEAAPRLNTGLWQLVHGTDENPDAVVYQLDYDRPASTRNFLRLDDDHIKLLDENGREFWSPYNLILERTRS</sequence>
<name>A0A0B4XQT7_9GAMM</name>
<organism evidence="2 3">
    <name type="scientific">Isoalcanivorax pacificus W11-5</name>
    <dbReference type="NCBI Taxonomy" id="391936"/>
    <lineage>
        <taxon>Bacteria</taxon>
        <taxon>Pseudomonadati</taxon>
        <taxon>Pseudomonadota</taxon>
        <taxon>Gammaproteobacteria</taxon>
        <taxon>Oceanospirillales</taxon>
        <taxon>Alcanivoracaceae</taxon>
        <taxon>Isoalcanivorax</taxon>
    </lineage>
</organism>
<dbReference type="Pfam" id="PF04170">
    <property type="entry name" value="NlpE"/>
    <property type="match status" value="1"/>
</dbReference>
<keyword evidence="3" id="KW-1185">Reference proteome</keyword>
<dbReference type="InterPro" id="IPR007298">
    <property type="entry name" value="Cu-R_lipoprotein_NlpE"/>
</dbReference>
<dbReference type="Gene3D" id="2.40.128.640">
    <property type="match status" value="1"/>
</dbReference>
<dbReference type="RefSeq" id="WP_008734111.1">
    <property type="nucleotide sequence ID" value="NZ_CP004387.1"/>
</dbReference>
<proteinExistence type="predicted"/>
<feature type="chain" id="PRO_5002111314" evidence="1">
    <location>
        <begin position="21"/>
        <end position="143"/>
    </location>
</feature>
<dbReference type="HOGENOM" id="CLU_1756272_0_0_6"/>
<evidence type="ECO:0000256" key="1">
    <source>
        <dbReference type="SAM" id="SignalP"/>
    </source>
</evidence>